<dbReference type="PROSITE" id="PS50812">
    <property type="entry name" value="PWWP"/>
    <property type="match status" value="1"/>
</dbReference>
<dbReference type="GO" id="GO:0005634">
    <property type="term" value="C:nucleus"/>
    <property type="evidence" value="ECO:0007669"/>
    <property type="project" value="UniProtKB-SubCell"/>
</dbReference>
<evidence type="ECO:0000259" key="3">
    <source>
        <dbReference type="PROSITE" id="PS51319"/>
    </source>
</evidence>
<dbReference type="Pfam" id="PF08711">
    <property type="entry name" value="Med26"/>
    <property type="match status" value="1"/>
</dbReference>
<sequence>MSIQDYATGDIVFAKLKGYPWWPARVENDKDIPTEVLKQKNKSKGSLYTVLFYGTKDYGFFGPECIRPFDKETVKNELKAKKYKSKELELAIRQALDPSLNEENIKTTKRKGRTIKKEDEKREVGKKRLSMEIDLEETKRCKSIENESMMTIDVLKGTPEFKKVYRIRHKLQKLVYEKEAGKIPKEDYARIAAIMNEIERLPITPDLIKYTKIGRVLGYASNYCFDENEFNINQHCSHILKNWKSVIENSHHLNE</sequence>
<evidence type="ECO:0000256" key="1">
    <source>
        <dbReference type="PROSITE-ProRule" id="PRU00649"/>
    </source>
</evidence>
<dbReference type="SUPFAM" id="SSF63748">
    <property type="entry name" value="Tudor/PWWP/MBT"/>
    <property type="match status" value="1"/>
</dbReference>
<dbReference type="SMART" id="SM00293">
    <property type="entry name" value="PWWP"/>
    <property type="match status" value="1"/>
</dbReference>
<dbReference type="Pfam" id="PF00855">
    <property type="entry name" value="PWWP"/>
    <property type="match status" value="1"/>
</dbReference>
<feature type="domain" description="PWWP" evidence="2">
    <location>
        <begin position="8"/>
        <end position="72"/>
    </location>
</feature>
<organism evidence="4 5">
    <name type="scientific">Rhizopus oryzae</name>
    <name type="common">Mucormycosis agent</name>
    <name type="synonym">Rhizopus arrhizus var. delemar</name>
    <dbReference type="NCBI Taxonomy" id="64495"/>
    <lineage>
        <taxon>Eukaryota</taxon>
        <taxon>Fungi</taxon>
        <taxon>Fungi incertae sedis</taxon>
        <taxon>Mucoromycota</taxon>
        <taxon>Mucoromycotina</taxon>
        <taxon>Mucoromycetes</taxon>
        <taxon>Mucorales</taxon>
        <taxon>Mucorineae</taxon>
        <taxon>Rhizopodaceae</taxon>
        <taxon>Rhizopus</taxon>
    </lineage>
</organism>
<evidence type="ECO:0008006" key="6">
    <source>
        <dbReference type="Google" id="ProtNLM"/>
    </source>
</evidence>
<evidence type="ECO:0000259" key="2">
    <source>
        <dbReference type="PROSITE" id="PS50812"/>
    </source>
</evidence>
<dbReference type="Gene3D" id="2.30.30.140">
    <property type="match status" value="1"/>
</dbReference>
<protein>
    <recommendedName>
        <fullName evidence="6">PWWP domain-containing protein</fullName>
    </recommendedName>
</protein>
<evidence type="ECO:0000313" key="5">
    <source>
        <dbReference type="Proteomes" id="UP000716291"/>
    </source>
</evidence>
<feature type="domain" description="TFIIS N-terminal" evidence="3">
    <location>
        <begin position="169"/>
        <end position="250"/>
    </location>
</feature>
<keyword evidence="5" id="KW-1185">Reference proteome</keyword>
<dbReference type="PROSITE" id="PS51319">
    <property type="entry name" value="TFIIS_N"/>
    <property type="match status" value="1"/>
</dbReference>
<evidence type="ECO:0000313" key="4">
    <source>
        <dbReference type="EMBL" id="KAG1306548.1"/>
    </source>
</evidence>
<dbReference type="CDD" id="cd05162">
    <property type="entry name" value="PWWP"/>
    <property type="match status" value="1"/>
</dbReference>
<dbReference type="PANTHER" id="PTHR12550">
    <property type="entry name" value="HEPATOMA-DERIVED GROWTH FACTOR-RELATED"/>
    <property type="match status" value="1"/>
</dbReference>
<dbReference type="EMBL" id="JAANQT010001111">
    <property type="protein sequence ID" value="KAG1306548.1"/>
    <property type="molecule type" value="Genomic_DNA"/>
</dbReference>
<dbReference type="InterPro" id="IPR000313">
    <property type="entry name" value="PWWP_dom"/>
</dbReference>
<dbReference type="OrthoDB" id="62853at2759"/>
<reference evidence="4" key="1">
    <citation type="journal article" date="2020" name="Microb. Genom.">
        <title>Genetic diversity of clinical and environmental Mucorales isolates obtained from an investigation of mucormycosis cases among solid organ transplant recipients.</title>
        <authorList>
            <person name="Nguyen M.H."/>
            <person name="Kaul D."/>
            <person name="Muto C."/>
            <person name="Cheng S.J."/>
            <person name="Richter R.A."/>
            <person name="Bruno V.M."/>
            <person name="Liu G."/>
            <person name="Beyhan S."/>
            <person name="Sundermann A.J."/>
            <person name="Mounaud S."/>
            <person name="Pasculle A.W."/>
            <person name="Nierman W.C."/>
            <person name="Driscoll E."/>
            <person name="Cumbie R."/>
            <person name="Clancy C.J."/>
            <person name="Dupont C.L."/>
        </authorList>
    </citation>
    <scope>NUCLEOTIDE SEQUENCE</scope>
    <source>
        <strain evidence="4">GL11</strain>
    </source>
</reference>
<dbReference type="Gene3D" id="1.20.930.10">
    <property type="entry name" value="Conserved domain common to transcription factors TFIIS, elongin A, CRSP70"/>
    <property type="match status" value="1"/>
</dbReference>
<gene>
    <name evidence="4" type="ORF">G6F64_007510</name>
</gene>
<accession>A0A9P6X6Y4</accession>
<dbReference type="PANTHER" id="PTHR12550:SF70">
    <property type="entry name" value="JIL-1 ANCHORING AND STABILIZING PROTEIN, ISOFORM A"/>
    <property type="match status" value="1"/>
</dbReference>
<dbReference type="InterPro" id="IPR035441">
    <property type="entry name" value="TFIIS/LEDGF_dom_sf"/>
</dbReference>
<comment type="subcellular location">
    <subcellularLocation>
        <location evidence="1">Nucleus</location>
    </subcellularLocation>
</comment>
<name>A0A9P6X6Y4_RHIOR</name>
<dbReference type="Proteomes" id="UP000716291">
    <property type="component" value="Unassembled WGS sequence"/>
</dbReference>
<dbReference type="AlphaFoldDB" id="A0A9P6X6Y4"/>
<keyword evidence="1" id="KW-0539">Nucleus</keyword>
<comment type="caution">
    <text evidence="4">The sequence shown here is derived from an EMBL/GenBank/DDBJ whole genome shotgun (WGS) entry which is preliminary data.</text>
</comment>
<dbReference type="InterPro" id="IPR017923">
    <property type="entry name" value="TFIIS_N"/>
</dbReference>
<dbReference type="SUPFAM" id="SSF47676">
    <property type="entry name" value="Conserved domain common to transcription factors TFIIS, elongin A, CRSP70"/>
    <property type="match status" value="1"/>
</dbReference>
<proteinExistence type="predicted"/>